<proteinExistence type="predicted"/>
<sequence>MRSRTVLLLAAVVPVGAVAAAVALKAGSWQLSVSRYAIRLSPTPRRTCPDCKGEGGWWSEGPYPDGEMCWCWDRTQHTLRLRPLPAYDEIPF</sequence>
<organism evidence="2 3">
    <name type="scientific">Streptomyces aidingensis</name>
    <dbReference type="NCBI Taxonomy" id="910347"/>
    <lineage>
        <taxon>Bacteria</taxon>
        <taxon>Bacillati</taxon>
        <taxon>Actinomycetota</taxon>
        <taxon>Actinomycetes</taxon>
        <taxon>Kitasatosporales</taxon>
        <taxon>Streptomycetaceae</taxon>
        <taxon>Streptomyces</taxon>
    </lineage>
</organism>
<evidence type="ECO:0008006" key="4">
    <source>
        <dbReference type="Google" id="ProtNLM"/>
    </source>
</evidence>
<dbReference type="InterPro" id="IPR036857">
    <property type="entry name" value="Thyroglobulin_1_sf"/>
</dbReference>
<dbReference type="AlphaFoldDB" id="A0A1I1UUP0"/>
<keyword evidence="3" id="KW-1185">Reference proteome</keyword>
<name>A0A1I1UUP0_9ACTN</name>
<dbReference type="SUPFAM" id="SSF57610">
    <property type="entry name" value="Thyroglobulin type-1 domain"/>
    <property type="match status" value="1"/>
</dbReference>
<dbReference type="EMBL" id="FOLM01000027">
    <property type="protein sequence ID" value="SFD74394.1"/>
    <property type="molecule type" value="Genomic_DNA"/>
</dbReference>
<dbReference type="STRING" id="910347.SAMN05421773_12718"/>
<dbReference type="RefSeq" id="WP_093841642.1">
    <property type="nucleotide sequence ID" value="NZ_FOLM01000027.1"/>
</dbReference>
<accession>A0A1I1UUP0</accession>
<gene>
    <name evidence="2" type="ORF">SAMN05421773_12718</name>
</gene>
<evidence type="ECO:0000256" key="1">
    <source>
        <dbReference type="SAM" id="SignalP"/>
    </source>
</evidence>
<protein>
    <recommendedName>
        <fullName evidence="4">Secreted protein</fullName>
    </recommendedName>
</protein>
<dbReference type="OrthoDB" id="4329384at2"/>
<keyword evidence="1" id="KW-0732">Signal</keyword>
<evidence type="ECO:0000313" key="3">
    <source>
        <dbReference type="Proteomes" id="UP000199207"/>
    </source>
</evidence>
<feature type="chain" id="PRO_5011583408" description="Secreted protein" evidence="1">
    <location>
        <begin position="20"/>
        <end position="92"/>
    </location>
</feature>
<feature type="signal peptide" evidence="1">
    <location>
        <begin position="1"/>
        <end position="19"/>
    </location>
</feature>
<dbReference type="Proteomes" id="UP000199207">
    <property type="component" value="Unassembled WGS sequence"/>
</dbReference>
<reference evidence="2 3" key="1">
    <citation type="submission" date="2016-10" db="EMBL/GenBank/DDBJ databases">
        <authorList>
            <person name="de Groot N.N."/>
        </authorList>
    </citation>
    <scope>NUCLEOTIDE SEQUENCE [LARGE SCALE GENOMIC DNA]</scope>
    <source>
        <strain evidence="2 3">CGMCC 4.5739</strain>
    </source>
</reference>
<evidence type="ECO:0000313" key="2">
    <source>
        <dbReference type="EMBL" id="SFD74394.1"/>
    </source>
</evidence>